<dbReference type="CDD" id="cd05399">
    <property type="entry name" value="NT_Rel-Spo_like"/>
    <property type="match status" value="1"/>
</dbReference>
<reference evidence="3 4" key="1">
    <citation type="journal article" date="2019" name="Int. J. Syst. Evol. Microbiol.">
        <title>The Global Catalogue of Microorganisms (GCM) 10K type strain sequencing project: providing services to taxonomists for standard genome sequencing and annotation.</title>
        <authorList>
            <consortium name="The Broad Institute Genomics Platform"/>
            <consortium name="The Broad Institute Genome Sequencing Center for Infectious Disease"/>
            <person name="Wu L."/>
            <person name="Ma J."/>
        </authorList>
    </citation>
    <scope>NUCLEOTIDE SEQUENCE [LARGE SCALE GENOMIC DNA]</scope>
    <source>
        <strain evidence="3 4">JCM 15575</strain>
    </source>
</reference>
<evidence type="ECO:0000313" key="3">
    <source>
        <dbReference type="EMBL" id="GAA1679441.1"/>
    </source>
</evidence>
<organism evidence="3 4">
    <name type="scientific">Microbacterium lacus</name>
    <dbReference type="NCBI Taxonomy" id="415217"/>
    <lineage>
        <taxon>Bacteria</taxon>
        <taxon>Bacillati</taxon>
        <taxon>Actinomycetota</taxon>
        <taxon>Actinomycetes</taxon>
        <taxon>Micrococcales</taxon>
        <taxon>Microbacteriaceae</taxon>
        <taxon>Microbacterium</taxon>
    </lineage>
</organism>
<sequence length="479" mass="52828">MTDELAQATNSDSYSEFETWYSKLTTSTLHYARESALRMLEELLDENVPPLDRGRFRVTGSRVKSAQRLYKKTRLEKYRSKISLWSDVPDVIDDLVGIRLVCNNLSDIEVFSEIVSALPLYAEEIAVPMAVEPKSVRDYFATPKETGYRAYHVNLVVLVPRLSAHVPVRVEVQVRTLLQDGWGELTHEDTYKPGSVVPEWITRMSLRMAELLAAVDSIAQDVREQLDIEAARTVAGESSRPGGAKSAPSTNLSTVAASAPNEMFAPLSAALNSILKDLDRPRPLASISQLLVSQFGSEIAPEWGGTGSFKTFVESAAPAAMVTGPPPGYVHPLGKNVPEDWESDWVGAAERGDLPPVVQELARYERGLPRVSRSRVQHTIEALVEALRRREDLQTLTRDDIELIAREAVDSAGRAGRLVVRPHVVYMLTVLRKADALTPDVSAISVAAVLDEHLSARGIESGLPETELTEQLSEWLMPG</sequence>
<dbReference type="InterPro" id="IPR052366">
    <property type="entry name" value="GTP_Pyrophosphokinase"/>
</dbReference>
<comment type="caution">
    <text evidence="3">The sequence shown here is derived from an EMBL/GenBank/DDBJ whole genome shotgun (WGS) entry which is preliminary data.</text>
</comment>
<dbReference type="RefSeq" id="WP_344054896.1">
    <property type="nucleotide sequence ID" value="NZ_BAAAPK010000001.1"/>
</dbReference>
<dbReference type="PANTHER" id="PTHR47837">
    <property type="entry name" value="GTP PYROPHOSPHOKINASE YJBM"/>
    <property type="match status" value="1"/>
</dbReference>
<accession>A0ABN2H053</accession>
<proteinExistence type="predicted"/>
<dbReference type="Gene3D" id="3.30.460.10">
    <property type="entry name" value="Beta Polymerase, domain 2"/>
    <property type="match status" value="1"/>
</dbReference>
<dbReference type="Proteomes" id="UP001500596">
    <property type="component" value="Unassembled WGS sequence"/>
</dbReference>
<dbReference type="PANTHER" id="PTHR47837:SF1">
    <property type="entry name" value="GTP PYROPHOSPHOKINASE YJBM"/>
    <property type="match status" value="1"/>
</dbReference>
<dbReference type="EMBL" id="BAAAPK010000001">
    <property type="protein sequence ID" value="GAA1679441.1"/>
    <property type="molecule type" value="Genomic_DNA"/>
</dbReference>
<evidence type="ECO:0000256" key="1">
    <source>
        <dbReference type="SAM" id="MobiDB-lite"/>
    </source>
</evidence>
<protein>
    <recommendedName>
        <fullName evidence="2">RelA/SpoT domain-containing protein</fullName>
    </recommendedName>
</protein>
<gene>
    <name evidence="3" type="ORF">GCM10009807_24130</name>
</gene>
<dbReference type="SUPFAM" id="SSF81301">
    <property type="entry name" value="Nucleotidyltransferase"/>
    <property type="match status" value="1"/>
</dbReference>
<name>A0ABN2H053_9MICO</name>
<dbReference type="Pfam" id="PF04607">
    <property type="entry name" value="RelA_SpoT"/>
    <property type="match status" value="1"/>
</dbReference>
<keyword evidence="4" id="KW-1185">Reference proteome</keyword>
<feature type="domain" description="RelA/SpoT" evidence="2">
    <location>
        <begin position="61"/>
        <end position="197"/>
    </location>
</feature>
<feature type="region of interest" description="Disordered" evidence="1">
    <location>
        <begin position="233"/>
        <end position="252"/>
    </location>
</feature>
<dbReference type="InterPro" id="IPR043519">
    <property type="entry name" value="NT_sf"/>
</dbReference>
<evidence type="ECO:0000259" key="2">
    <source>
        <dbReference type="SMART" id="SM00954"/>
    </source>
</evidence>
<dbReference type="InterPro" id="IPR007685">
    <property type="entry name" value="RelA_SpoT"/>
</dbReference>
<evidence type="ECO:0000313" key="4">
    <source>
        <dbReference type="Proteomes" id="UP001500596"/>
    </source>
</evidence>
<dbReference type="SMART" id="SM00954">
    <property type="entry name" value="RelA_SpoT"/>
    <property type="match status" value="1"/>
</dbReference>